<dbReference type="Pfam" id="PF03626">
    <property type="entry name" value="COX4_pro"/>
    <property type="match status" value="1"/>
</dbReference>
<sequence>MKHSIKLEYYLAALIVITLLNTFLGEKFSSTTLVSILIALTVTYKGFIVIDHFMELKGANKNLRFLMRLYFVIFPSLIIVSAFY</sequence>
<keyword evidence="5 6" id="KW-0472">Membrane</keyword>
<comment type="subcellular location">
    <subcellularLocation>
        <location evidence="1">Cell membrane</location>
        <topology evidence="1">Multi-pass membrane protein</topology>
    </subcellularLocation>
</comment>
<dbReference type="InterPro" id="IPR005171">
    <property type="entry name" value="Cyt_c_oxidase_su4_prok"/>
</dbReference>
<feature type="transmembrane region" description="Helical" evidence="6">
    <location>
        <begin position="65"/>
        <end position="83"/>
    </location>
</feature>
<evidence type="ECO:0000256" key="5">
    <source>
        <dbReference type="ARBA" id="ARBA00023136"/>
    </source>
</evidence>
<evidence type="ECO:0000256" key="2">
    <source>
        <dbReference type="ARBA" id="ARBA00022475"/>
    </source>
</evidence>
<dbReference type="GO" id="GO:0005886">
    <property type="term" value="C:plasma membrane"/>
    <property type="evidence" value="ECO:0007669"/>
    <property type="project" value="UniProtKB-SubCell"/>
</dbReference>
<comment type="caution">
    <text evidence="7">The sequence shown here is derived from an EMBL/GenBank/DDBJ whole genome shotgun (WGS) entry which is preliminary data.</text>
</comment>
<reference evidence="7 8" key="1">
    <citation type="submission" date="2014-08" db="EMBL/GenBank/DDBJ databases">
        <title>Genomic and Phenotypic Diversity of Colwellia psychrerythraea strains from Disparate Marine Basins.</title>
        <authorList>
            <person name="Techtmann S.M."/>
            <person name="Stelling S.C."/>
            <person name="Utturkar S.M."/>
            <person name="Alshibli N."/>
            <person name="Harris A."/>
            <person name="Brown S.D."/>
            <person name="Hazen T.C."/>
        </authorList>
    </citation>
    <scope>NUCLEOTIDE SEQUENCE [LARGE SCALE GENOMIC DNA]</scope>
    <source>
        <strain evidence="7 8">ND2E</strain>
    </source>
</reference>
<protein>
    <submittedName>
        <fullName evidence="7">Cytochrome C oxidase subunit IV</fullName>
    </submittedName>
</protein>
<name>A0A099KY79_COLPS</name>
<evidence type="ECO:0000256" key="4">
    <source>
        <dbReference type="ARBA" id="ARBA00022989"/>
    </source>
</evidence>
<evidence type="ECO:0000256" key="6">
    <source>
        <dbReference type="SAM" id="Phobius"/>
    </source>
</evidence>
<keyword evidence="3 6" id="KW-0812">Transmembrane</keyword>
<dbReference type="Proteomes" id="UP000029843">
    <property type="component" value="Unassembled WGS sequence"/>
</dbReference>
<dbReference type="EMBL" id="JQED01000003">
    <property type="protein sequence ID" value="KGJ95556.1"/>
    <property type="molecule type" value="Genomic_DNA"/>
</dbReference>
<gene>
    <name evidence="7" type="ORF">ND2E_1338</name>
</gene>
<dbReference type="RefSeq" id="WP_033092097.1">
    <property type="nucleotide sequence ID" value="NZ_JQED01000003.1"/>
</dbReference>
<dbReference type="AlphaFoldDB" id="A0A099KY79"/>
<keyword evidence="2" id="KW-1003">Cell membrane</keyword>
<evidence type="ECO:0000313" key="7">
    <source>
        <dbReference type="EMBL" id="KGJ95556.1"/>
    </source>
</evidence>
<feature type="transmembrane region" description="Helical" evidence="6">
    <location>
        <begin position="7"/>
        <end position="25"/>
    </location>
</feature>
<dbReference type="PATRIC" id="fig|28229.4.peg.333"/>
<dbReference type="OrthoDB" id="6227821at2"/>
<evidence type="ECO:0000256" key="1">
    <source>
        <dbReference type="ARBA" id="ARBA00004651"/>
    </source>
</evidence>
<evidence type="ECO:0000313" key="8">
    <source>
        <dbReference type="Proteomes" id="UP000029843"/>
    </source>
</evidence>
<evidence type="ECO:0000256" key="3">
    <source>
        <dbReference type="ARBA" id="ARBA00022692"/>
    </source>
</evidence>
<organism evidence="7 8">
    <name type="scientific">Colwellia psychrerythraea</name>
    <name type="common">Vibrio psychroerythus</name>
    <dbReference type="NCBI Taxonomy" id="28229"/>
    <lineage>
        <taxon>Bacteria</taxon>
        <taxon>Pseudomonadati</taxon>
        <taxon>Pseudomonadota</taxon>
        <taxon>Gammaproteobacteria</taxon>
        <taxon>Alteromonadales</taxon>
        <taxon>Colwelliaceae</taxon>
        <taxon>Colwellia</taxon>
    </lineage>
</organism>
<keyword evidence="4 6" id="KW-1133">Transmembrane helix</keyword>
<accession>A0A099KY79</accession>
<proteinExistence type="predicted"/>
<feature type="transmembrane region" description="Helical" evidence="6">
    <location>
        <begin position="31"/>
        <end position="53"/>
    </location>
</feature>